<dbReference type="Proteomes" id="UP000095552">
    <property type="component" value="Unassembled WGS sequence"/>
</dbReference>
<gene>
    <name evidence="2" type="ORF">BFP71_03340</name>
</gene>
<reference evidence="2 3" key="1">
    <citation type="submission" date="2016-08" db="EMBL/GenBank/DDBJ databases">
        <title>Draft genome of Fabibacter sp. strain SK-8.</title>
        <authorList>
            <person name="Wong S.-K."/>
            <person name="Hamasaki K."/>
            <person name="Yoshizawa S."/>
        </authorList>
    </citation>
    <scope>NUCLEOTIDE SEQUENCE [LARGE SCALE GENOMIC DNA]</scope>
    <source>
        <strain evidence="2 3">SK-8</strain>
    </source>
</reference>
<organism evidence="2 3">
    <name type="scientific">Roseivirga misakiensis</name>
    <dbReference type="NCBI Taxonomy" id="1563681"/>
    <lineage>
        <taxon>Bacteria</taxon>
        <taxon>Pseudomonadati</taxon>
        <taxon>Bacteroidota</taxon>
        <taxon>Cytophagia</taxon>
        <taxon>Cytophagales</taxon>
        <taxon>Roseivirgaceae</taxon>
        <taxon>Roseivirga</taxon>
    </lineage>
</organism>
<dbReference type="RefSeq" id="WP_069834021.1">
    <property type="nucleotide sequence ID" value="NZ_MDGQ01000003.1"/>
</dbReference>
<dbReference type="EMBL" id="MDGQ01000003">
    <property type="protein sequence ID" value="OEK06709.1"/>
    <property type="molecule type" value="Genomic_DNA"/>
</dbReference>
<sequence length="621" mass="71713">MDVNISKAADLFFPNPSLELVYFEAIANAMDAGSTKIDLKIKANDLQDINQFSVEISDNGEGFREDNFNKFKKLLETEEKDHKGVGRLVFLKYFSTIDVESYYDGKKRSFRFDRSFDGDSQIEKTAETQSGSVLKFSGYKKDKIKAYNYLRPLALKRSILLHFFPLLYQKKLANKELVISISLETTSPKPGYHYIPDFQSIKLSDLPTLQVSSFHDNTLSLIDEFHLYYSIEKKEQIAEESMSIIAVCVDNRTVEMKIPGGDSLPEGYELIFLLISDYLTGRVDPSRQQLDLPEFTIKQLKNVFKKHVGDLLKEHIPEISERNEQLKSSLESKYPHLFGYFKDESIGIADKAMSLEAAQMRFFQDQKKILEATHLDDEQYEKSLEVSSRLLMEYILYRDFSLKRLKEATASANEDDIHDVIIPKGSYDHNDGDIETFFKNNIWVFDDKFMTYSSVLSERRMDELLREIAGNEGNVNSDGTRPDIAIIFSDNPEEAEKVDVVIIELKKQGINLAKQEEVVSQLKQRARVLNDKYADKIQRIWYYGIAEIDTEFERSLLEDGYIPLYSKGKMLYGEEFIIPDIDNRFNKIPIKLFVLNYDALISDAEARNSSFMQLLKKRIAE</sequence>
<accession>A0A1E5T5R0</accession>
<dbReference type="OrthoDB" id="2041081at2"/>
<evidence type="ECO:0000313" key="3">
    <source>
        <dbReference type="Proteomes" id="UP000095552"/>
    </source>
</evidence>
<protein>
    <recommendedName>
        <fullName evidence="4">ATP-binding protein</fullName>
    </recommendedName>
</protein>
<evidence type="ECO:0000256" key="1">
    <source>
        <dbReference type="SAM" id="Coils"/>
    </source>
</evidence>
<dbReference type="AlphaFoldDB" id="A0A1E5T5R0"/>
<dbReference type="InterPro" id="IPR036890">
    <property type="entry name" value="HATPase_C_sf"/>
</dbReference>
<evidence type="ECO:0000313" key="2">
    <source>
        <dbReference type="EMBL" id="OEK06709.1"/>
    </source>
</evidence>
<dbReference type="Gene3D" id="3.30.565.10">
    <property type="entry name" value="Histidine kinase-like ATPase, C-terminal domain"/>
    <property type="match status" value="1"/>
</dbReference>
<feature type="coiled-coil region" evidence="1">
    <location>
        <begin position="505"/>
        <end position="539"/>
    </location>
</feature>
<dbReference type="STRING" id="1563681.BFP71_03340"/>
<keyword evidence="3" id="KW-1185">Reference proteome</keyword>
<evidence type="ECO:0008006" key="4">
    <source>
        <dbReference type="Google" id="ProtNLM"/>
    </source>
</evidence>
<dbReference type="Pfam" id="PF13589">
    <property type="entry name" value="HATPase_c_3"/>
    <property type="match status" value="1"/>
</dbReference>
<name>A0A1E5T5R0_9BACT</name>
<proteinExistence type="predicted"/>
<dbReference type="SUPFAM" id="SSF55874">
    <property type="entry name" value="ATPase domain of HSP90 chaperone/DNA topoisomerase II/histidine kinase"/>
    <property type="match status" value="1"/>
</dbReference>
<keyword evidence="1" id="KW-0175">Coiled coil</keyword>
<comment type="caution">
    <text evidence="2">The sequence shown here is derived from an EMBL/GenBank/DDBJ whole genome shotgun (WGS) entry which is preliminary data.</text>
</comment>